<protein>
    <recommendedName>
        <fullName evidence="2">ATP synthase subunit 4, mitochondrial</fullName>
    </recommendedName>
</protein>
<dbReference type="EMBL" id="CP076661">
    <property type="protein sequence ID" value="QWU86579.1"/>
    <property type="molecule type" value="Genomic_DNA"/>
</dbReference>
<evidence type="ECO:0000256" key="3">
    <source>
        <dbReference type="ARBA" id="ARBA00022448"/>
    </source>
</evidence>
<evidence type="ECO:0000256" key="8">
    <source>
        <dbReference type="ARBA" id="ARBA00023128"/>
    </source>
</evidence>
<evidence type="ECO:0000313" key="12">
    <source>
        <dbReference type="Proteomes" id="UP000825434"/>
    </source>
</evidence>
<dbReference type="InterPro" id="IPR008688">
    <property type="entry name" value="ATP_synth_Bsub_B/MI25"/>
</dbReference>
<evidence type="ECO:0000256" key="5">
    <source>
        <dbReference type="ARBA" id="ARBA00022781"/>
    </source>
</evidence>
<dbReference type="InterPro" id="IPR029058">
    <property type="entry name" value="AB_hydrolase_fold"/>
</dbReference>
<feature type="region of interest" description="Disordered" evidence="10">
    <location>
        <begin position="315"/>
        <end position="340"/>
    </location>
</feature>
<dbReference type="PANTHER" id="PTHR12733">
    <property type="entry name" value="MITOCHONDRIAL ATP SYNTHASE B CHAIN"/>
    <property type="match status" value="1"/>
</dbReference>
<dbReference type="InterPro" id="IPR002472">
    <property type="entry name" value="Palm_thioest"/>
</dbReference>
<evidence type="ECO:0000256" key="9">
    <source>
        <dbReference type="ARBA" id="ARBA00023136"/>
    </source>
</evidence>
<comment type="subcellular location">
    <subcellularLocation>
        <location evidence="1">Mitochondrion inner membrane</location>
    </subcellularLocation>
</comment>
<keyword evidence="9" id="KW-0472">Membrane</keyword>
<sequence length="642" mass="71781">MYINISGFLSSYLSTGLGSLFQTQNVLTPSISNNEGSSPIDQAWGPPSDFVKPEAIVLWHGLGDNYNSSGMRHVKETINQLMPEVYVHNVAVDLDPSIDERRSMVGDANVELDLVCEELSTVPELQHGFAAMGFSQGGLFLRALVERCSNVSVSTLVTFGSPHMGVSELPMCADKNDWLCKKRNEILKKQVWYDTIQKSIIPAQYFRATSDYDRYLKYSNFLADINNERSDSFSVAAKERFSKLRKLVLIKFTEDTTLVPKESAFFQEVDPLGGYIVDMRQTRLYKEDLIGSRQLHKEDKIDFLTVEDNHMSATETLSAPHDGTQEPQHETSDDAMEEDNGYNSDLKRDIAPLLAKAERKTDAALNRLILKRYQETQQQAAQAQENYKVPPFPIMAMINRIVTRAARPAFMAARNPYVFNSNIIFADSGSSNKIGIRCLSTPVEPKEKANSIVDALPGNNLISKTGILATSAAAAVYGISNELVVLHDETILVVTFSTFVALCAKFVAPLYTEWADGEIKKVNDLLNESKNKHVSAVKGRIDSVSQLKEVVNTTKSLFDISRETAKLEAETFELKQKLAVAHEAKATLDSWVRFEQQQRQLEQEQLLKSVLDKVNKEVENPKFQDKVLAEAVAEVEKVFAKA</sequence>
<organism evidence="11 12">
    <name type="scientific">Candidozyma haemuli</name>
    <dbReference type="NCBI Taxonomy" id="45357"/>
    <lineage>
        <taxon>Eukaryota</taxon>
        <taxon>Fungi</taxon>
        <taxon>Dikarya</taxon>
        <taxon>Ascomycota</taxon>
        <taxon>Saccharomycotina</taxon>
        <taxon>Pichiomycetes</taxon>
        <taxon>Metschnikowiaceae</taxon>
        <taxon>Candidozyma</taxon>
    </lineage>
</organism>
<name>A0ABX8I0J4_9ASCO</name>
<keyword evidence="5" id="KW-0375">Hydrogen ion transport</keyword>
<accession>A0ABX8I0J4</accession>
<keyword evidence="7" id="KW-0406">Ion transport</keyword>
<dbReference type="InterPro" id="IPR013837">
    <property type="entry name" value="ATP_synth_F0_suB"/>
</dbReference>
<dbReference type="PANTHER" id="PTHR12733:SF3">
    <property type="entry name" value="ATP SYNTHASE F(0) COMPLEX SUBUNIT B1, MITOCHONDRIAL"/>
    <property type="match status" value="1"/>
</dbReference>
<reference evidence="11 12" key="1">
    <citation type="submission" date="2021-06" db="EMBL/GenBank/DDBJ databases">
        <title>Candida outbreak in Lebanon.</title>
        <authorList>
            <person name="Finianos M."/>
        </authorList>
    </citation>
    <scope>NUCLEOTIDE SEQUENCE [LARGE SCALE GENOMIC DNA]</scope>
    <source>
        <strain evidence="11">CA3LBN</strain>
    </source>
</reference>
<keyword evidence="8" id="KW-0496">Mitochondrion</keyword>
<dbReference type="Proteomes" id="UP000825434">
    <property type="component" value="Chromosome 1"/>
</dbReference>
<evidence type="ECO:0000256" key="6">
    <source>
        <dbReference type="ARBA" id="ARBA00022792"/>
    </source>
</evidence>
<gene>
    <name evidence="11" type="ORF">CA3LBN_000797</name>
</gene>
<dbReference type="SUPFAM" id="SSF53474">
    <property type="entry name" value="alpha/beta-Hydrolases"/>
    <property type="match status" value="1"/>
</dbReference>
<evidence type="ECO:0000256" key="7">
    <source>
        <dbReference type="ARBA" id="ARBA00023065"/>
    </source>
</evidence>
<evidence type="ECO:0000313" key="11">
    <source>
        <dbReference type="EMBL" id="QWU86579.1"/>
    </source>
</evidence>
<evidence type="ECO:0000256" key="2">
    <source>
        <dbReference type="ARBA" id="ARBA00014182"/>
    </source>
</evidence>
<evidence type="ECO:0000256" key="4">
    <source>
        <dbReference type="ARBA" id="ARBA00022547"/>
    </source>
</evidence>
<dbReference type="Pfam" id="PF02089">
    <property type="entry name" value="Palm_thioest"/>
    <property type="match status" value="1"/>
</dbReference>
<keyword evidence="3" id="KW-0813">Transport</keyword>
<keyword evidence="12" id="KW-1185">Reference proteome</keyword>
<evidence type="ECO:0000256" key="10">
    <source>
        <dbReference type="SAM" id="MobiDB-lite"/>
    </source>
</evidence>
<dbReference type="SUPFAM" id="SSF161060">
    <property type="entry name" value="ATP synthase B chain-like"/>
    <property type="match status" value="1"/>
</dbReference>
<feature type="compositionally biased region" description="Basic and acidic residues" evidence="10">
    <location>
        <begin position="323"/>
        <end position="332"/>
    </location>
</feature>
<proteinExistence type="predicted"/>
<dbReference type="Gene3D" id="1.20.5.2210">
    <property type="match status" value="1"/>
</dbReference>
<keyword evidence="4" id="KW-0138">CF(0)</keyword>
<dbReference type="PRINTS" id="PR00414">
    <property type="entry name" value="PPTHIESTRASE"/>
</dbReference>
<dbReference type="Pfam" id="PF05405">
    <property type="entry name" value="Mt_ATP-synt_B"/>
    <property type="match status" value="1"/>
</dbReference>
<dbReference type="Gene3D" id="3.40.50.1820">
    <property type="entry name" value="alpha/beta hydrolase"/>
    <property type="match status" value="1"/>
</dbReference>
<evidence type="ECO:0000256" key="1">
    <source>
        <dbReference type="ARBA" id="ARBA00004273"/>
    </source>
</evidence>
<keyword evidence="6" id="KW-0999">Mitochondrion inner membrane</keyword>